<evidence type="ECO:0000313" key="1">
    <source>
        <dbReference type="EMBL" id="EKU95274.1"/>
    </source>
</evidence>
<reference evidence="1 2" key="1">
    <citation type="submission" date="2012-09" db="EMBL/GenBank/DDBJ databases">
        <title>The Genome Sequence of Actinobaculum massiliae ACS-171-V-COL2.</title>
        <authorList>
            <consortium name="The Broad Institute Genome Sequencing Platform"/>
            <person name="Earl A."/>
            <person name="Ward D."/>
            <person name="Feldgarden M."/>
            <person name="Gevers D."/>
            <person name="Saerens B."/>
            <person name="Vaneechoutte M."/>
            <person name="Walker B."/>
            <person name="Young S.K."/>
            <person name="Zeng Q."/>
            <person name="Gargeya S."/>
            <person name="Fitzgerald M."/>
            <person name="Haas B."/>
            <person name="Abouelleil A."/>
            <person name="Alvarado L."/>
            <person name="Arachchi H.M."/>
            <person name="Berlin A."/>
            <person name="Chapman S.B."/>
            <person name="Goldberg J."/>
            <person name="Griggs A."/>
            <person name="Gujja S."/>
            <person name="Hansen M."/>
            <person name="Howarth C."/>
            <person name="Imamovic A."/>
            <person name="Larimer J."/>
            <person name="McCowen C."/>
            <person name="Montmayeur A."/>
            <person name="Murphy C."/>
            <person name="Neiman D."/>
            <person name="Pearson M."/>
            <person name="Priest M."/>
            <person name="Roberts A."/>
            <person name="Saif S."/>
            <person name="Shea T."/>
            <person name="Sisk P."/>
            <person name="Sykes S."/>
            <person name="Wortman J."/>
            <person name="Nusbaum C."/>
            <person name="Birren B."/>
        </authorList>
    </citation>
    <scope>NUCLEOTIDE SEQUENCE [LARGE SCALE GENOMIC DNA]</scope>
    <source>
        <strain evidence="2">ACS-171-V-Col2</strain>
    </source>
</reference>
<proteinExistence type="predicted"/>
<name>K9EDF4_9ACTO</name>
<dbReference type="Proteomes" id="UP000009888">
    <property type="component" value="Unassembled WGS sequence"/>
</dbReference>
<dbReference type="STRING" id="202789.GCA_001457435_01084"/>
<evidence type="ECO:0000313" key="2">
    <source>
        <dbReference type="Proteomes" id="UP000009888"/>
    </source>
</evidence>
<sequence length="86" mass="9143">MGKDAIVLTKSAYQLESSDNFTVYTTQEHGSTVGAPQSVIDAVNALGPTAISSVGSSGEKTSLEDGACCTPVRSMRLMRRPHARHY</sequence>
<keyword evidence="2" id="KW-1185">Reference proteome</keyword>
<comment type="caution">
    <text evidence="1">The sequence shown here is derived from an EMBL/GenBank/DDBJ whole genome shotgun (WGS) entry which is preliminary data.</text>
</comment>
<accession>K9EDF4</accession>
<gene>
    <name evidence="1" type="ORF">HMPREF9233_01035</name>
</gene>
<dbReference type="EMBL" id="AGWL01000005">
    <property type="protein sequence ID" value="EKU95274.1"/>
    <property type="molecule type" value="Genomic_DNA"/>
</dbReference>
<dbReference type="HOGENOM" id="CLU_2490844_0_0_11"/>
<organism evidence="1 2">
    <name type="scientific">Actinobaculum massiliense ACS-171-V-Col2</name>
    <dbReference type="NCBI Taxonomy" id="883066"/>
    <lineage>
        <taxon>Bacteria</taxon>
        <taxon>Bacillati</taxon>
        <taxon>Actinomycetota</taxon>
        <taxon>Actinomycetes</taxon>
        <taxon>Actinomycetales</taxon>
        <taxon>Actinomycetaceae</taxon>
        <taxon>Actinobaculum</taxon>
    </lineage>
</organism>
<protein>
    <submittedName>
        <fullName evidence="1">Uncharacterized protein</fullName>
    </submittedName>
</protein>
<dbReference type="AlphaFoldDB" id="K9EDF4"/>